<dbReference type="RefSeq" id="WP_184957848.1">
    <property type="nucleotide sequence ID" value="NZ_JACHIN010000001.1"/>
</dbReference>
<evidence type="ECO:0000313" key="2">
    <source>
        <dbReference type="Proteomes" id="UP000568380"/>
    </source>
</evidence>
<gene>
    <name evidence="1" type="ORF">HNR40_000317</name>
</gene>
<evidence type="ECO:0000313" key="1">
    <source>
        <dbReference type="EMBL" id="MBB5074871.1"/>
    </source>
</evidence>
<keyword evidence="2" id="KW-1185">Reference proteome</keyword>
<comment type="caution">
    <text evidence="1">The sequence shown here is derived from an EMBL/GenBank/DDBJ whole genome shotgun (WGS) entry which is preliminary data.</text>
</comment>
<dbReference type="EMBL" id="JACHIN010000001">
    <property type="protein sequence ID" value="MBB5074871.1"/>
    <property type="molecule type" value="Genomic_DNA"/>
</dbReference>
<dbReference type="Gene3D" id="3.30.1310.10">
    <property type="entry name" value="Nucleoid-associated protein YbaB-like domain"/>
    <property type="match status" value="1"/>
</dbReference>
<dbReference type="InterPro" id="IPR036894">
    <property type="entry name" value="YbaB-like_sf"/>
</dbReference>
<reference evidence="1 2" key="1">
    <citation type="submission" date="2020-08" db="EMBL/GenBank/DDBJ databases">
        <title>Genomic Encyclopedia of Type Strains, Phase IV (KMG-IV): sequencing the most valuable type-strain genomes for metagenomic binning, comparative biology and taxonomic classification.</title>
        <authorList>
            <person name="Goeker M."/>
        </authorList>
    </citation>
    <scope>NUCLEOTIDE SEQUENCE [LARGE SCALE GENOMIC DNA]</scope>
    <source>
        <strain evidence="1 2">DSM 45385</strain>
    </source>
</reference>
<proteinExistence type="predicted"/>
<protein>
    <submittedName>
        <fullName evidence="1">DNA-binding protein YbaB</fullName>
    </submittedName>
</protein>
<name>A0A7W7ZWZ9_9ACTN</name>
<accession>A0A7W7ZWZ9</accession>
<dbReference type="GO" id="GO:0003677">
    <property type="term" value="F:DNA binding"/>
    <property type="evidence" value="ECO:0007669"/>
    <property type="project" value="UniProtKB-KW"/>
</dbReference>
<dbReference type="Proteomes" id="UP000568380">
    <property type="component" value="Unassembled WGS sequence"/>
</dbReference>
<dbReference type="AlphaFoldDB" id="A0A7W7ZWZ9"/>
<organism evidence="1 2">
    <name type="scientific">Nonomuraea endophytica</name>
    <dbReference type="NCBI Taxonomy" id="714136"/>
    <lineage>
        <taxon>Bacteria</taxon>
        <taxon>Bacillati</taxon>
        <taxon>Actinomycetota</taxon>
        <taxon>Actinomycetes</taxon>
        <taxon>Streptosporangiales</taxon>
        <taxon>Streptosporangiaceae</taxon>
        <taxon>Nonomuraea</taxon>
    </lineage>
</organism>
<dbReference type="InterPro" id="IPR004401">
    <property type="entry name" value="YbaB/EbfC"/>
</dbReference>
<dbReference type="SUPFAM" id="SSF82607">
    <property type="entry name" value="YbaB-like"/>
    <property type="match status" value="1"/>
</dbReference>
<dbReference type="Pfam" id="PF02575">
    <property type="entry name" value="YbaB_DNA_bd"/>
    <property type="match status" value="1"/>
</dbReference>
<keyword evidence="1" id="KW-0238">DNA-binding</keyword>
<sequence>MEEGEFRAEDLDKVLRSNERQFARVGELQQTLGELIGRGEDEHGLVYVEYGSAGLRELKLHPKAMRLSSAELADLIKLVMADAAADLQRKVTEAMDAVFGDQNPMRYVDDPEGMLADMRSAESAYNRVYEDAMGELDKIRDRMEM</sequence>